<evidence type="ECO:0000313" key="3">
    <source>
        <dbReference type="EMBL" id="PWA54911.1"/>
    </source>
</evidence>
<dbReference type="PANTHER" id="PTHR47718">
    <property type="entry name" value="OS01G0519700 PROTEIN"/>
    <property type="match status" value="1"/>
</dbReference>
<dbReference type="PROSITE" id="PS50966">
    <property type="entry name" value="ZF_SWIM"/>
    <property type="match status" value="1"/>
</dbReference>
<evidence type="ECO:0000256" key="1">
    <source>
        <dbReference type="PROSITE-ProRule" id="PRU00325"/>
    </source>
</evidence>
<organism evidence="3 4">
    <name type="scientific">Artemisia annua</name>
    <name type="common">Sweet wormwood</name>
    <dbReference type="NCBI Taxonomy" id="35608"/>
    <lineage>
        <taxon>Eukaryota</taxon>
        <taxon>Viridiplantae</taxon>
        <taxon>Streptophyta</taxon>
        <taxon>Embryophyta</taxon>
        <taxon>Tracheophyta</taxon>
        <taxon>Spermatophyta</taxon>
        <taxon>Magnoliopsida</taxon>
        <taxon>eudicotyledons</taxon>
        <taxon>Gunneridae</taxon>
        <taxon>Pentapetalae</taxon>
        <taxon>asterids</taxon>
        <taxon>campanulids</taxon>
        <taxon>Asterales</taxon>
        <taxon>Asteraceae</taxon>
        <taxon>Asteroideae</taxon>
        <taxon>Anthemideae</taxon>
        <taxon>Artemisiinae</taxon>
        <taxon>Artemisia</taxon>
    </lineage>
</organism>
<comment type="caution">
    <text evidence="3">The sequence shown here is derived from an EMBL/GenBank/DDBJ whole genome shotgun (WGS) entry which is preliminary data.</text>
</comment>
<name>A0A2U1M0Z2_ARTAN</name>
<evidence type="ECO:0000259" key="2">
    <source>
        <dbReference type="PROSITE" id="PS50966"/>
    </source>
</evidence>
<dbReference type="InterPro" id="IPR007527">
    <property type="entry name" value="Znf_SWIM"/>
</dbReference>
<gene>
    <name evidence="3" type="ORF">CTI12_AA435200</name>
</gene>
<keyword evidence="1" id="KW-0862">Zinc</keyword>
<dbReference type="EMBL" id="PKPP01006927">
    <property type="protein sequence ID" value="PWA54911.1"/>
    <property type="molecule type" value="Genomic_DNA"/>
</dbReference>
<feature type="domain" description="SWIM-type" evidence="2">
    <location>
        <begin position="143"/>
        <end position="179"/>
    </location>
</feature>
<dbReference type="PANTHER" id="PTHR47718:SF12">
    <property type="entry name" value="PROTEIN FAR1-RELATED SEQUENCE"/>
    <property type="match status" value="1"/>
</dbReference>
<proteinExistence type="predicted"/>
<keyword evidence="4" id="KW-1185">Reference proteome</keyword>
<dbReference type="STRING" id="35608.A0A2U1M0Z2"/>
<keyword evidence="1" id="KW-0863">Zinc-finger</keyword>
<dbReference type="Proteomes" id="UP000245207">
    <property type="component" value="Unassembled WGS sequence"/>
</dbReference>
<dbReference type="OrthoDB" id="1914915at2759"/>
<sequence>MRTTSRSESENSFFSHFTSPTSTLVKFMVLYESAMEKQRYIQERLDHNSIDSFPTLLTPLAIEVHAARVYTRKLFVLVQKEIIAGSWLCSIMSKTCDELCDVSVISEEILVPGTIPEVVDEEESTSENVEEELILYQKVTRRYKVVYNKLDGSVVCCCQLFVRCGILCRHIFCVFKNCNVLKVPDQYILKRWTRDLIPPDLRRQKARYGQENEEIEKLAIEASSLVESCVSMMIENQPKLTSFLNKLRKLKSEVESDMPKVPARTVSQMVHQFLGVKKPLKNKVKNPSKASNKGYMKDRIKGGREIALEESKKQKKGCGICGLKDHNRRTCPHRSGAAGSLVDGASVIGLDAAGGSGAGGCGVNGAS</sequence>
<accession>A0A2U1M0Z2</accession>
<dbReference type="GO" id="GO:0008270">
    <property type="term" value="F:zinc ion binding"/>
    <property type="evidence" value="ECO:0007669"/>
    <property type="project" value="UniProtKB-KW"/>
</dbReference>
<protein>
    <submittedName>
        <fullName evidence="3">FAR1 DNA binding domain, Zinc finger, SWIM-type, MULE transposase domain, FHY3/FAR1 family</fullName>
    </submittedName>
</protein>
<dbReference type="AlphaFoldDB" id="A0A2U1M0Z2"/>
<evidence type="ECO:0000313" key="4">
    <source>
        <dbReference type="Proteomes" id="UP000245207"/>
    </source>
</evidence>
<keyword evidence="1" id="KW-0479">Metal-binding</keyword>
<reference evidence="3 4" key="1">
    <citation type="journal article" date="2018" name="Mol. Plant">
        <title>The genome of Artemisia annua provides insight into the evolution of Asteraceae family and artemisinin biosynthesis.</title>
        <authorList>
            <person name="Shen Q."/>
            <person name="Zhang L."/>
            <person name="Liao Z."/>
            <person name="Wang S."/>
            <person name="Yan T."/>
            <person name="Shi P."/>
            <person name="Liu M."/>
            <person name="Fu X."/>
            <person name="Pan Q."/>
            <person name="Wang Y."/>
            <person name="Lv Z."/>
            <person name="Lu X."/>
            <person name="Zhang F."/>
            <person name="Jiang W."/>
            <person name="Ma Y."/>
            <person name="Chen M."/>
            <person name="Hao X."/>
            <person name="Li L."/>
            <person name="Tang Y."/>
            <person name="Lv G."/>
            <person name="Zhou Y."/>
            <person name="Sun X."/>
            <person name="Brodelius P.E."/>
            <person name="Rose J.K.C."/>
            <person name="Tang K."/>
        </authorList>
    </citation>
    <scope>NUCLEOTIDE SEQUENCE [LARGE SCALE GENOMIC DNA]</scope>
    <source>
        <strain evidence="4">cv. Huhao1</strain>
        <tissue evidence="3">Leaf</tissue>
    </source>
</reference>